<gene>
    <name evidence="2" type="ORF">II3_05713</name>
</gene>
<dbReference type="EMBL" id="AHEN01000068">
    <property type="protein sequence ID" value="EJQ90028.1"/>
    <property type="molecule type" value="Genomic_DNA"/>
</dbReference>
<name>J8B7Z2_BACCE</name>
<protein>
    <submittedName>
        <fullName evidence="2">Uncharacterized protein</fullName>
    </submittedName>
</protein>
<keyword evidence="1" id="KW-1133">Transmembrane helix</keyword>
<dbReference type="HOGENOM" id="CLU_219299_0_0_9"/>
<evidence type="ECO:0000313" key="3">
    <source>
        <dbReference type="Proteomes" id="UP000006997"/>
    </source>
</evidence>
<evidence type="ECO:0000256" key="1">
    <source>
        <dbReference type="SAM" id="Phobius"/>
    </source>
</evidence>
<dbReference type="Proteomes" id="UP000006997">
    <property type="component" value="Unassembled WGS sequence"/>
</dbReference>
<evidence type="ECO:0000313" key="2">
    <source>
        <dbReference type="EMBL" id="EJQ90028.1"/>
    </source>
</evidence>
<comment type="caution">
    <text evidence="2">The sequence shown here is derived from an EMBL/GenBank/DDBJ whole genome shotgun (WGS) entry which is preliminary data.</text>
</comment>
<accession>J8B7Z2</accession>
<dbReference type="AlphaFoldDB" id="J8B7Z2"/>
<keyword evidence="1" id="KW-0472">Membrane</keyword>
<sequence>MPEESTFSLCMVLVVVIGLTGFIYLMERIDKRFMKDEK</sequence>
<feature type="transmembrane region" description="Helical" evidence="1">
    <location>
        <begin position="6"/>
        <end position="25"/>
    </location>
</feature>
<proteinExistence type="predicted"/>
<keyword evidence="1" id="KW-0812">Transmembrane</keyword>
<organism evidence="2 3">
    <name type="scientific">Bacillus cereus MC67</name>
    <dbReference type="NCBI Taxonomy" id="1053219"/>
    <lineage>
        <taxon>Bacteria</taxon>
        <taxon>Bacillati</taxon>
        <taxon>Bacillota</taxon>
        <taxon>Bacilli</taxon>
        <taxon>Bacillales</taxon>
        <taxon>Bacillaceae</taxon>
        <taxon>Bacillus</taxon>
        <taxon>Bacillus cereus group</taxon>
    </lineage>
</organism>
<reference evidence="2 3" key="1">
    <citation type="submission" date="2012-04" db="EMBL/GenBank/DDBJ databases">
        <title>The Genome Sequence of Bacillus cereus MC67.</title>
        <authorList>
            <consortium name="The Broad Institute Genome Sequencing Platform"/>
            <consortium name="The Broad Institute Genome Sequencing Center for Infectious Disease"/>
            <person name="Feldgarden M."/>
            <person name="Van der Auwera G.A."/>
            <person name="Mahillon J."/>
            <person name="Duprez V."/>
            <person name="Timmery S."/>
            <person name="Mattelet C."/>
            <person name="Dierick K."/>
            <person name="Sun M."/>
            <person name="Yu Z."/>
            <person name="Zhu L."/>
            <person name="Hu X."/>
            <person name="Shank E.B."/>
            <person name="Swiecicka I."/>
            <person name="Hansen B.M."/>
            <person name="Andrup L."/>
            <person name="Young S.K."/>
            <person name="Zeng Q."/>
            <person name="Gargeya S."/>
            <person name="Fitzgerald M."/>
            <person name="Haas B."/>
            <person name="Abouelleil A."/>
            <person name="Alvarado L."/>
            <person name="Arachchi H.M."/>
            <person name="Berlin A."/>
            <person name="Chapman S.B."/>
            <person name="Goldberg J."/>
            <person name="Griggs A."/>
            <person name="Gujja S."/>
            <person name="Hansen M."/>
            <person name="Howarth C."/>
            <person name="Imamovic A."/>
            <person name="Larimer J."/>
            <person name="McCowen C."/>
            <person name="Montmayeur A."/>
            <person name="Murphy C."/>
            <person name="Neiman D."/>
            <person name="Pearson M."/>
            <person name="Priest M."/>
            <person name="Roberts A."/>
            <person name="Saif S."/>
            <person name="Shea T."/>
            <person name="Sisk P."/>
            <person name="Sykes S."/>
            <person name="Wortman J."/>
            <person name="Nusbaum C."/>
            <person name="Birren B."/>
        </authorList>
    </citation>
    <scope>NUCLEOTIDE SEQUENCE [LARGE SCALE GENOMIC DNA]</scope>
    <source>
        <strain evidence="2 3">MC67</strain>
    </source>
</reference>
<dbReference type="PATRIC" id="fig|1053219.3.peg.5843"/>